<proteinExistence type="predicted"/>
<feature type="domain" description="Peptidoglycan hydrolase PcsB coiled-coil" evidence="6">
    <location>
        <begin position="97"/>
        <end position="169"/>
    </location>
</feature>
<dbReference type="Pfam" id="PF01551">
    <property type="entry name" value="Peptidase_M23"/>
    <property type="match status" value="1"/>
</dbReference>
<evidence type="ECO:0000256" key="4">
    <source>
        <dbReference type="SAM" id="SignalP"/>
    </source>
</evidence>
<name>A0A4V1K238_9FIRM</name>
<keyword evidence="1 4" id="KW-0732">Signal</keyword>
<evidence type="ECO:0000259" key="6">
    <source>
        <dbReference type="Pfam" id="PF24568"/>
    </source>
</evidence>
<dbReference type="InterPro" id="IPR011055">
    <property type="entry name" value="Dup_hybrid_motif"/>
</dbReference>
<sequence>MKKAVLIVLMFSLVLSSLMIPAFGETVSEVQKQKSTVDSKLNSITNQKKQEKQKLSSVESEKKRIASEQEQKSKEYNSLNQQVEELDEHIAEVDAAIKESEKRYNEQMELLKRRINVMYQNSGSTYVETLAESENFIDFLNKLEIVAAISKKDKEIIEDIKQAKEDVEFKKKLAVEKRDIIKEKAEQSLKAINELSVARSKLDSEISSINAQLKKLEQQENELIRKSNALANEIRKLQQSGNYAGGSMRWPAPSSSTISSYFGNRLHPILKVYKMHTGIDISASSGKSIVAANKGVVIMSGWQDGYGYTVVVDHGGGITTLYAHCSKLLVKVGDSVNAGDTIAKVGSTGLSTGPHLHFEVRKNGTPVNPLDYVKP</sequence>
<keyword evidence="2" id="KW-0175">Coiled coil</keyword>
<protein>
    <submittedName>
        <fullName evidence="7">Peptidase M23</fullName>
    </submittedName>
</protein>
<evidence type="ECO:0000313" key="7">
    <source>
        <dbReference type="EMBL" id="RXE58939.1"/>
    </source>
</evidence>
<feature type="compositionally biased region" description="Basic and acidic residues" evidence="3">
    <location>
        <begin position="48"/>
        <end position="75"/>
    </location>
</feature>
<gene>
    <name evidence="7" type="ORF">EFD62_09895</name>
</gene>
<accession>A0A4V1K238</accession>
<dbReference type="Proteomes" id="UP000289166">
    <property type="component" value="Unassembled WGS sequence"/>
</dbReference>
<keyword evidence="8" id="KW-1185">Reference proteome</keyword>
<evidence type="ECO:0000256" key="1">
    <source>
        <dbReference type="ARBA" id="ARBA00022729"/>
    </source>
</evidence>
<dbReference type="AlphaFoldDB" id="A0A4V1K238"/>
<evidence type="ECO:0000313" key="8">
    <source>
        <dbReference type="Proteomes" id="UP000289166"/>
    </source>
</evidence>
<feature type="domain" description="M23ase beta-sheet core" evidence="5">
    <location>
        <begin position="274"/>
        <end position="369"/>
    </location>
</feature>
<dbReference type="GO" id="GO:0004222">
    <property type="term" value="F:metalloendopeptidase activity"/>
    <property type="evidence" value="ECO:0007669"/>
    <property type="project" value="TreeGrafter"/>
</dbReference>
<dbReference type="Gene3D" id="2.70.70.10">
    <property type="entry name" value="Glucose Permease (Domain IIA)"/>
    <property type="match status" value="1"/>
</dbReference>
<evidence type="ECO:0000256" key="3">
    <source>
        <dbReference type="SAM" id="MobiDB-lite"/>
    </source>
</evidence>
<dbReference type="Gene3D" id="6.10.250.3150">
    <property type="match status" value="1"/>
</dbReference>
<dbReference type="RefSeq" id="WP_128706052.1">
    <property type="nucleotide sequence ID" value="NZ_RLII01000011.1"/>
</dbReference>
<dbReference type="SUPFAM" id="SSF51261">
    <property type="entry name" value="Duplicated hybrid motif"/>
    <property type="match status" value="1"/>
</dbReference>
<feature type="coiled-coil region" evidence="2">
    <location>
        <begin position="199"/>
        <end position="240"/>
    </location>
</feature>
<dbReference type="PANTHER" id="PTHR21666">
    <property type="entry name" value="PEPTIDASE-RELATED"/>
    <property type="match status" value="1"/>
</dbReference>
<dbReference type="OrthoDB" id="9809488at2"/>
<dbReference type="Pfam" id="PF24568">
    <property type="entry name" value="CC_PcsB"/>
    <property type="match status" value="1"/>
</dbReference>
<dbReference type="InterPro" id="IPR050570">
    <property type="entry name" value="Cell_wall_metabolism_enzyme"/>
</dbReference>
<evidence type="ECO:0000259" key="5">
    <source>
        <dbReference type="Pfam" id="PF01551"/>
    </source>
</evidence>
<comment type="caution">
    <text evidence="7">The sequence shown here is derived from an EMBL/GenBank/DDBJ whole genome shotgun (WGS) entry which is preliminary data.</text>
</comment>
<dbReference type="InterPro" id="IPR057309">
    <property type="entry name" value="PcsB_CC"/>
</dbReference>
<reference evidence="8" key="1">
    <citation type="submission" date="2018-11" db="EMBL/GenBank/DDBJ databases">
        <title>Genome sequencing of a novel mesophilic and cellulolytic organism within the genus Hungateiclostridium.</title>
        <authorList>
            <person name="Rettenmaier R."/>
            <person name="Liebl W."/>
            <person name="Zverlov V."/>
        </authorList>
    </citation>
    <scope>NUCLEOTIDE SEQUENCE [LARGE SCALE GENOMIC DNA]</scope>
    <source>
        <strain evidence="8">N2K1</strain>
    </source>
</reference>
<dbReference type="InterPro" id="IPR016047">
    <property type="entry name" value="M23ase_b-sheet_dom"/>
</dbReference>
<dbReference type="CDD" id="cd12797">
    <property type="entry name" value="M23_peptidase"/>
    <property type="match status" value="1"/>
</dbReference>
<dbReference type="PANTHER" id="PTHR21666:SF289">
    <property type="entry name" value="L-ALA--D-GLU ENDOPEPTIDASE"/>
    <property type="match status" value="1"/>
</dbReference>
<evidence type="ECO:0000256" key="2">
    <source>
        <dbReference type="SAM" id="Coils"/>
    </source>
</evidence>
<dbReference type="FunFam" id="2.70.70.10:FF:000006">
    <property type="entry name" value="M23 family peptidase"/>
    <property type="match status" value="1"/>
</dbReference>
<organism evidence="7 8">
    <name type="scientific">Acetivibrio mesophilus</name>
    <dbReference type="NCBI Taxonomy" id="2487273"/>
    <lineage>
        <taxon>Bacteria</taxon>
        <taxon>Bacillati</taxon>
        <taxon>Bacillota</taxon>
        <taxon>Clostridia</taxon>
        <taxon>Eubacteriales</taxon>
        <taxon>Oscillospiraceae</taxon>
        <taxon>Acetivibrio</taxon>
    </lineage>
</organism>
<feature type="region of interest" description="Disordered" evidence="3">
    <location>
        <begin position="46"/>
        <end position="77"/>
    </location>
</feature>
<feature type="signal peptide" evidence="4">
    <location>
        <begin position="1"/>
        <end position="24"/>
    </location>
</feature>
<dbReference type="EMBL" id="RLII01000011">
    <property type="protein sequence ID" value="RXE58939.1"/>
    <property type="molecule type" value="Genomic_DNA"/>
</dbReference>
<feature type="chain" id="PRO_5020197871" evidence="4">
    <location>
        <begin position="25"/>
        <end position="375"/>
    </location>
</feature>